<dbReference type="InterPro" id="IPR035965">
    <property type="entry name" value="PAS-like_dom_sf"/>
</dbReference>
<dbReference type="PROSITE" id="PS50109">
    <property type="entry name" value="HIS_KIN"/>
    <property type="match status" value="1"/>
</dbReference>
<dbReference type="GO" id="GO:0046872">
    <property type="term" value="F:metal ion binding"/>
    <property type="evidence" value="ECO:0007669"/>
    <property type="project" value="UniProtKB-KW"/>
</dbReference>
<dbReference type="EC" id="2.7.13.3" evidence="3"/>
<evidence type="ECO:0000313" key="11">
    <source>
        <dbReference type="EMBL" id="OIQ98323.1"/>
    </source>
</evidence>
<evidence type="ECO:0000259" key="10">
    <source>
        <dbReference type="PROSITE" id="PS50109"/>
    </source>
</evidence>
<keyword evidence="4" id="KW-0597">Phosphoprotein</keyword>
<feature type="domain" description="Histidine kinase" evidence="10">
    <location>
        <begin position="370"/>
        <end position="580"/>
    </location>
</feature>
<protein>
    <recommendedName>
        <fullName evidence="3">histidine kinase</fullName>
        <ecNumber evidence="3">2.7.13.3</ecNumber>
    </recommendedName>
</protein>
<gene>
    <name evidence="11" type="primary">cph1_24</name>
    <name evidence="11" type="ORF">GALL_196010</name>
</gene>
<dbReference type="NCBIfam" id="TIGR00229">
    <property type="entry name" value="sensory_box"/>
    <property type="match status" value="1"/>
</dbReference>
<dbReference type="InterPro" id="IPR003661">
    <property type="entry name" value="HisK_dim/P_dom"/>
</dbReference>
<dbReference type="InterPro" id="IPR004358">
    <property type="entry name" value="Sig_transdc_His_kin-like_C"/>
</dbReference>
<dbReference type="InterPro" id="IPR036890">
    <property type="entry name" value="HATPase_C_sf"/>
</dbReference>
<dbReference type="InterPro" id="IPR012312">
    <property type="entry name" value="Hemerythrin-like"/>
</dbReference>
<dbReference type="InterPro" id="IPR000014">
    <property type="entry name" value="PAS"/>
</dbReference>
<dbReference type="GO" id="GO:0000155">
    <property type="term" value="F:phosphorelay sensor kinase activity"/>
    <property type="evidence" value="ECO:0007669"/>
    <property type="project" value="InterPro"/>
</dbReference>
<dbReference type="Gene3D" id="1.20.120.50">
    <property type="entry name" value="Hemerythrin-like"/>
    <property type="match status" value="1"/>
</dbReference>
<dbReference type="EMBL" id="MLJW01000120">
    <property type="protein sequence ID" value="OIQ98323.1"/>
    <property type="molecule type" value="Genomic_DNA"/>
</dbReference>
<evidence type="ECO:0000256" key="3">
    <source>
        <dbReference type="ARBA" id="ARBA00012438"/>
    </source>
</evidence>
<comment type="catalytic activity">
    <reaction evidence="1">
        <text>ATP + protein L-histidine = ADP + protein N-phospho-L-histidine.</text>
        <dbReference type="EC" id="2.7.13.3"/>
    </reaction>
</comment>
<evidence type="ECO:0000256" key="9">
    <source>
        <dbReference type="SAM" id="MobiDB-lite"/>
    </source>
</evidence>
<feature type="region of interest" description="Disordered" evidence="9">
    <location>
        <begin position="1"/>
        <end position="23"/>
    </location>
</feature>
<evidence type="ECO:0000256" key="5">
    <source>
        <dbReference type="ARBA" id="ARBA00022679"/>
    </source>
</evidence>
<dbReference type="CDD" id="cd12107">
    <property type="entry name" value="Hemerythrin"/>
    <property type="match status" value="1"/>
</dbReference>
<reference evidence="11" key="1">
    <citation type="submission" date="2016-10" db="EMBL/GenBank/DDBJ databases">
        <title>Sequence of Gallionella enrichment culture.</title>
        <authorList>
            <person name="Poehlein A."/>
            <person name="Muehling M."/>
            <person name="Daniel R."/>
        </authorList>
    </citation>
    <scope>NUCLEOTIDE SEQUENCE</scope>
</reference>
<dbReference type="InterPro" id="IPR005467">
    <property type="entry name" value="His_kinase_dom"/>
</dbReference>
<dbReference type="CDD" id="cd00082">
    <property type="entry name" value="HisKA"/>
    <property type="match status" value="1"/>
</dbReference>
<dbReference type="PANTHER" id="PTHR43304:SF1">
    <property type="entry name" value="PAC DOMAIN-CONTAINING PROTEIN"/>
    <property type="match status" value="1"/>
</dbReference>
<dbReference type="NCBIfam" id="TIGR02481">
    <property type="entry name" value="hemeryth_dom"/>
    <property type="match status" value="1"/>
</dbReference>
<dbReference type="NCBIfam" id="NF033749">
    <property type="entry name" value="bact_hemeryth"/>
    <property type="match status" value="1"/>
</dbReference>
<dbReference type="Pfam" id="PF00512">
    <property type="entry name" value="HisKA"/>
    <property type="match status" value="1"/>
</dbReference>
<dbReference type="PANTHER" id="PTHR43304">
    <property type="entry name" value="PHYTOCHROME-LIKE PROTEIN CPH1"/>
    <property type="match status" value="1"/>
</dbReference>
<dbReference type="Pfam" id="PF01814">
    <property type="entry name" value="Hemerythrin"/>
    <property type="match status" value="1"/>
</dbReference>
<comment type="caution">
    <text evidence="11">The sequence shown here is derived from an EMBL/GenBank/DDBJ whole genome shotgun (WGS) entry which is preliminary data.</text>
</comment>
<dbReference type="SMART" id="SM00387">
    <property type="entry name" value="HATPase_c"/>
    <property type="match status" value="1"/>
</dbReference>
<keyword evidence="6" id="KW-0479">Metal-binding</keyword>
<dbReference type="SUPFAM" id="SSF55874">
    <property type="entry name" value="ATPase domain of HSP90 chaperone/DNA topoisomerase II/histidine kinase"/>
    <property type="match status" value="1"/>
</dbReference>
<dbReference type="Gene3D" id="3.30.450.20">
    <property type="entry name" value="PAS domain"/>
    <property type="match status" value="1"/>
</dbReference>
<evidence type="ECO:0000256" key="4">
    <source>
        <dbReference type="ARBA" id="ARBA00022553"/>
    </source>
</evidence>
<dbReference type="Pfam" id="PF02518">
    <property type="entry name" value="HATPase_c"/>
    <property type="match status" value="1"/>
</dbReference>
<organism evidence="11">
    <name type="scientific">mine drainage metagenome</name>
    <dbReference type="NCBI Taxonomy" id="410659"/>
    <lineage>
        <taxon>unclassified sequences</taxon>
        <taxon>metagenomes</taxon>
        <taxon>ecological metagenomes</taxon>
    </lineage>
</organism>
<dbReference type="InterPro" id="IPR035938">
    <property type="entry name" value="Hemerythrin-like_sf"/>
</dbReference>
<evidence type="ECO:0000256" key="6">
    <source>
        <dbReference type="ARBA" id="ARBA00022723"/>
    </source>
</evidence>
<dbReference type="InterPro" id="IPR003594">
    <property type="entry name" value="HATPase_dom"/>
</dbReference>
<dbReference type="AlphaFoldDB" id="A0A1J5S980"/>
<dbReference type="InterPro" id="IPR012827">
    <property type="entry name" value="Hemerythrin_metal-bd"/>
</dbReference>
<dbReference type="PRINTS" id="PR00344">
    <property type="entry name" value="BCTRLSENSOR"/>
</dbReference>
<evidence type="ECO:0000256" key="1">
    <source>
        <dbReference type="ARBA" id="ARBA00000085"/>
    </source>
</evidence>
<dbReference type="SUPFAM" id="SSF47384">
    <property type="entry name" value="Homodimeric domain of signal transducing histidine kinase"/>
    <property type="match status" value="1"/>
</dbReference>
<keyword evidence="7" id="KW-0418">Kinase</keyword>
<evidence type="ECO:0000256" key="7">
    <source>
        <dbReference type="ARBA" id="ARBA00022777"/>
    </source>
</evidence>
<dbReference type="Gene3D" id="3.30.565.10">
    <property type="entry name" value="Histidine kinase-like ATPase, C-terminal domain"/>
    <property type="match status" value="1"/>
</dbReference>
<dbReference type="SMART" id="SM00388">
    <property type="entry name" value="HisKA"/>
    <property type="match status" value="1"/>
</dbReference>
<dbReference type="InterPro" id="IPR052162">
    <property type="entry name" value="Sensor_kinase/Photoreceptor"/>
</dbReference>
<proteinExistence type="inferred from homology"/>
<dbReference type="Gene3D" id="1.10.287.130">
    <property type="match status" value="1"/>
</dbReference>
<dbReference type="InterPro" id="IPR036097">
    <property type="entry name" value="HisK_dim/P_sf"/>
</dbReference>
<comment type="similarity">
    <text evidence="2">Belongs to the hemerythrin family.</text>
</comment>
<name>A0A1J5S980_9ZZZZ</name>
<evidence type="ECO:0000256" key="8">
    <source>
        <dbReference type="ARBA" id="ARBA00023004"/>
    </source>
</evidence>
<keyword evidence="5 11" id="KW-0808">Transferase</keyword>
<keyword evidence="8" id="KW-0408">Iron</keyword>
<dbReference type="SUPFAM" id="SSF55785">
    <property type="entry name" value="PYP-like sensor domain (PAS domain)"/>
    <property type="match status" value="1"/>
</dbReference>
<accession>A0A1J5S980</accession>
<evidence type="ECO:0000256" key="2">
    <source>
        <dbReference type="ARBA" id="ARBA00010587"/>
    </source>
</evidence>
<sequence length="580" mass="64968">MGTALPSGRRRRRGPRDMGVSGAATADSRRLMTVIDIFPWDAHFETGIARIDAQHQTLVALLNTLARHAVTQTNGPAPLEVLDELAAYTEDHFRCEEDIWTRYLPDEPMVVSHILGHETFIKTIARMRADHLNGLGAGLLSEILAFLTRWLAAHILQSDRYAAHVVRGLEEGLELTAAKQRAEQQMGGAARHLIEIILALYEKLSSNALALMREIADRKTLNSALSESEHEIHAIIESTADMIWVVDAEDFGLRLFNRPMADYFVRHRGLQLEHGMTPEMLVPDPDTEAYWRRLFRRALEEGPFSAEYATLAGGHVLLLNVNPVRRNGRIYAISVFGRDITDGKRTQRRLQSMVEDLELSNREMERFTHVATHDLQEPLRIITSFSQLLSRTLKPRLNDQESEHFGFIMEAARRMSVLIRGLVSFSRAGGDAGAIAPLPLDEICSAALHTLAERIGATQARITRSPLPTLPGDAVQLRQLFEQLLGNALKFHRPGQVPEITIGAERQGGLWRIDVRDNGIGIADNGEDIFEIFQRPHAAGHSERGVGLAICRRIVRRHQGRIWVTSREGEGATFSFTLPE</sequence>
<dbReference type="SUPFAM" id="SSF47188">
    <property type="entry name" value="Hemerythrin-like"/>
    <property type="match status" value="1"/>
</dbReference>